<dbReference type="Pfam" id="PF07685">
    <property type="entry name" value="GATase_3"/>
    <property type="match status" value="1"/>
</dbReference>
<dbReference type="STRING" id="1005928.SAMN04487859_113122"/>
<dbReference type="InterPro" id="IPR047045">
    <property type="entry name" value="CobQ_N"/>
</dbReference>
<organism evidence="10 11">
    <name type="scientific">Roseovarius lutimaris</name>
    <dbReference type="NCBI Taxonomy" id="1005928"/>
    <lineage>
        <taxon>Bacteria</taxon>
        <taxon>Pseudomonadati</taxon>
        <taxon>Pseudomonadota</taxon>
        <taxon>Alphaproteobacteria</taxon>
        <taxon>Rhodobacterales</taxon>
        <taxon>Roseobacteraceae</taxon>
        <taxon>Roseovarius</taxon>
    </lineage>
</organism>
<dbReference type="InterPro" id="IPR033949">
    <property type="entry name" value="CobQ_GATase1"/>
</dbReference>
<comment type="pathway">
    <text evidence="1 7">Cofactor biosynthesis; adenosylcobalamin biosynthesis.</text>
</comment>
<dbReference type="CDD" id="cd01750">
    <property type="entry name" value="GATase1_CobQ"/>
    <property type="match status" value="1"/>
</dbReference>
<dbReference type="CDD" id="cd05389">
    <property type="entry name" value="CobQ_N"/>
    <property type="match status" value="1"/>
</dbReference>
<evidence type="ECO:0000313" key="10">
    <source>
        <dbReference type="EMBL" id="SFO02813.1"/>
    </source>
</evidence>
<dbReference type="Gene3D" id="3.40.50.300">
    <property type="entry name" value="P-loop containing nucleotide triphosphate hydrolases"/>
    <property type="match status" value="1"/>
</dbReference>
<comment type="similarity">
    <text evidence="2 7">Belongs to the CobB/CobQ family. CobQ subfamily.</text>
</comment>
<dbReference type="NCBIfam" id="TIGR00313">
    <property type="entry name" value="cobQ"/>
    <property type="match status" value="1"/>
</dbReference>
<evidence type="ECO:0000256" key="6">
    <source>
        <dbReference type="ARBA" id="ARBA00025166"/>
    </source>
</evidence>
<dbReference type="GO" id="GO:0003824">
    <property type="term" value="F:catalytic activity"/>
    <property type="evidence" value="ECO:0007669"/>
    <property type="project" value="InterPro"/>
</dbReference>
<dbReference type="RefSeq" id="WP_092839381.1">
    <property type="nucleotide sequence ID" value="NZ_FOVP01000013.1"/>
</dbReference>
<evidence type="ECO:0000313" key="11">
    <source>
        <dbReference type="Proteomes" id="UP000198599"/>
    </source>
</evidence>
<evidence type="ECO:0000256" key="4">
    <source>
        <dbReference type="ARBA" id="ARBA00022573"/>
    </source>
</evidence>
<protein>
    <recommendedName>
        <fullName evidence="3 7">Cobyric acid synthase</fullName>
    </recommendedName>
</protein>
<feature type="active site" description="Nucleophile" evidence="7">
    <location>
        <position position="330"/>
    </location>
</feature>
<evidence type="ECO:0000256" key="2">
    <source>
        <dbReference type="ARBA" id="ARBA00006205"/>
    </source>
</evidence>
<feature type="domain" description="CobQ/CobB/MinD/ParA nucleotide binding" evidence="8">
    <location>
        <begin position="5"/>
        <end position="237"/>
    </location>
</feature>
<dbReference type="Pfam" id="PF01656">
    <property type="entry name" value="CbiA"/>
    <property type="match status" value="1"/>
</dbReference>
<evidence type="ECO:0000256" key="1">
    <source>
        <dbReference type="ARBA" id="ARBA00004953"/>
    </source>
</evidence>
<dbReference type="EMBL" id="FOVP01000013">
    <property type="protein sequence ID" value="SFO02813.1"/>
    <property type="molecule type" value="Genomic_DNA"/>
</dbReference>
<feature type="active site" evidence="7">
    <location>
        <position position="427"/>
    </location>
</feature>
<evidence type="ECO:0000256" key="7">
    <source>
        <dbReference type="HAMAP-Rule" id="MF_00028"/>
    </source>
</evidence>
<dbReference type="InterPro" id="IPR002586">
    <property type="entry name" value="CobQ/CobB/MinD/ParA_Nub-bd_dom"/>
</dbReference>
<keyword evidence="11" id="KW-1185">Reference proteome</keyword>
<dbReference type="Gene3D" id="3.40.50.880">
    <property type="match status" value="1"/>
</dbReference>
<dbReference type="GO" id="GO:0015420">
    <property type="term" value="F:ABC-type vitamin B12 transporter activity"/>
    <property type="evidence" value="ECO:0007669"/>
    <property type="project" value="UniProtKB-UniRule"/>
</dbReference>
<sequence>MARAIMIQGAGSNVGKSMLVAGLARAYRLRGLGVAPFKPQNMSNNAAVTCDGGEIGRAQALQALAAGRAPHTDMNPVLLKPESDIGAQVIVQGKRFATLRARDYAKAKPQLLAPALESFHRLCQGTDLVLIEGAGSPAEINLRAGDIANMGFAEAAGVPVILVGDIDRGGVIAQIVGTQAVLPAADAAHIKGFAINKFRGDVSLFDEGVTEITTRTGWPSLGVIPWFDQAWRLPAEDVMDIASTRGGAFKVAVPRLGRIANFDDLDPLSGEPDLSVEIVQPGQPLPGDADLVLIPGSKSTIADLADFRRNGWDIDLAAHIRRGGHVLGICGGYQMLGQQINDPKGIEGPPSSVAGLGHLDVITTMRPEKRLALTSATYLATGDQVEGYEIHLGHTTGPDCDRAWLAIGERPEGAATVDGRVRGAYLHGLFASDAFRAAFLGDLGAASGLSYGENVEETLDALAAHLERHMDLDLLLSLSAEPTA</sequence>
<dbReference type="NCBIfam" id="NF001989">
    <property type="entry name" value="PRK00784.1"/>
    <property type="match status" value="1"/>
</dbReference>
<dbReference type="AlphaFoldDB" id="A0A1I5DUB0"/>
<evidence type="ECO:0000259" key="9">
    <source>
        <dbReference type="Pfam" id="PF07685"/>
    </source>
</evidence>
<feature type="domain" description="CobB/CobQ-like glutamine amidotransferase" evidence="9">
    <location>
        <begin position="250"/>
        <end position="434"/>
    </location>
</feature>
<dbReference type="SUPFAM" id="SSF52540">
    <property type="entry name" value="P-loop containing nucleoside triphosphate hydrolases"/>
    <property type="match status" value="1"/>
</dbReference>
<gene>
    <name evidence="7" type="primary">cobQ</name>
    <name evidence="10" type="ORF">SAMN04487859_113122</name>
</gene>
<evidence type="ECO:0000256" key="3">
    <source>
        <dbReference type="ARBA" id="ARBA00019833"/>
    </source>
</evidence>
<dbReference type="UniPathway" id="UPA00148"/>
<dbReference type="PROSITE" id="PS51274">
    <property type="entry name" value="GATASE_COBBQ"/>
    <property type="match status" value="1"/>
</dbReference>
<dbReference type="InterPro" id="IPR004459">
    <property type="entry name" value="CobQ_synth"/>
</dbReference>
<dbReference type="PANTHER" id="PTHR21343:SF1">
    <property type="entry name" value="COBYRIC ACID SYNTHASE"/>
    <property type="match status" value="1"/>
</dbReference>
<evidence type="ECO:0000256" key="5">
    <source>
        <dbReference type="ARBA" id="ARBA00022962"/>
    </source>
</evidence>
<keyword evidence="4 7" id="KW-0169">Cobalamin biosynthesis</keyword>
<keyword evidence="5 7" id="KW-0315">Glutamine amidotransferase</keyword>
<accession>A0A1I5DUB0</accession>
<reference evidence="11" key="1">
    <citation type="submission" date="2016-10" db="EMBL/GenBank/DDBJ databases">
        <authorList>
            <person name="Varghese N."/>
            <person name="Submissions S."/>
        </authorList>
    </citation>
    <scope>NUCLEOTIDE SEQUENCE [LARGE SCALE GENOMIC DNA]</scope>
    <source>
        <strain evidence="11">DSM 28463</strain>
    </source>
</reference>
<name>A0A1I5DUB0_9RHOB</name>
<dbReference type="OrthoDB" id="9808302at2"/>
<evidence type="ECO:0000259" key="8">
    <source>
        <dbReference type="Pfam" id="PF01656"/>
    </source>
</evidence>
<dbReference type="InterPro" id="IPR027417">
    <property type="entry name" value="P-loop_NTPase"/>
</dbReference>
<dbReference type="SUPFAM" id="SSF52317">
    <property type="entry name" value="Class I glutamine amidotransferase-like"/>
    <property type="match status" value="1"/>
</dbReference>
<dbReference type="InterPro" id="IPR011698">
    <property type="entry name" value="GATase_3"/>
</dbReference>
<dbReference type="PANTHER" id="PTHR21343">
    <property type="entry name" value="DETHIOBIOTIN SYNTHETASE"/>
    <property type="match status" value="1"/>
</dbReference>
<proteinExistence type="inferred from homology"/>
<comment type="function">
    <text evidence="6 7">Catalyzes amidations at positions B, D, E, and G on adenosylcobyrinic A,C-diamide. NH(2) groups are provided by glutamine, and one molecule of ATP is hydrogenolyzed for each amidation.</text>
</comment>
<dbReference type="Proteomes" id="UP000198599">
    <property type="component" value="Unassembled WGS sequence"/>
</dbReference>
<dbReference type="InterPro" id="IPR029062">
    <property type="entry name" value="Class_I_gatase-like"/>
</dbReference>
<dbReference type="GO" id="GO:0009236">
    <property type="term" value="P:cobalamin biosynthetic process"/>
    <property type="evidence" value="ECO:0007669"/>
    <property type="project" value="UniProtKB-UniRule"/>
</dbReference>
<dbReference type="HAMAP" id="MF_00028">
    <property type="entry name" value="CobQ"/>
    <property type="match status" value="1"/>
</dbReference>